<keyword evidence="7" id="KW-0132">Cell division</keyword>
<evidence type="ECO:0000256" key="1">
    <source>
        <dbReference type="ARBA" id="ARBA00004123"/>
    </source>
</evidence>
<dbReference type="PANTHER" id="PTHR28017">
    <property type="entry name" value="DASH COMPLEX SUBUNIT DAD3"/>
    <property type="match status" value="1"/>
</dbReference>
<dbReference type="OMA" id="RNMHISQ"/>
<evidence type="ECO:0000256" key="13">
    <source>
        <dbReference type="ARBA" id="ARBA00023242"/>
    </source>
</evidence>
<evidence type="ECO:0000256" key="17">
    <source>
        <dbReference type="ARBA" id="ARBA00044305"/>
    </source>
</evidence>
<sequence length="78" mass="8839">MDDLSHLQKSVLEKYTHLAKSLHSLDNTIKQLNANKHEESPEQVLQQLREIEVKIALAGTLFKGSVYSLVLQKNGLQK</sequence>
<evidence type="ECO:0000256" key="8">
    <source>
        <dbReference type="ARBA" id="ARBA00022701"/>
    </source>
</evidence>
<dbReference type="EMBL" id="LT598485">
    <property type="protein sequence ID" value="SCW00539.1"/>
    <property type="molecule type" value="Genomic_DNA"/>
</dbReference>
<evidence type="ECO:0000256" key="2">
    <source>
        <dbReference type="ARBA" id="ARBA00004186"/>
    </source>
</evidence>
<comment type="subcellular location">
    <subcellularLocation>
        <location evidence="3">Chromosome</location>
        <location evidence="3">Centromere</location>
        <location evidence="3">Kinetochore</location>
    </subcellularLocation>
    <subcellularLocation>
        <location evidence="2">Cytoplasm</location>
        <location evidence="2">Cytoskeleton</location>
        <location evidence="2">Spindle</location>
    </subcellularLocation>
    <subcellularLocation>
        <location evidence="1">Nucleus</location>
    </subcellularLocation>
</comment>
<evidence type="ECO:0000256" key="16">
    <source>
        <dbReference type="ARBA" id="ARBA00044179"/>
    </source>
</evidence>
<keyword evidence="5" id="KW-0158">Chromosome</keyword>
<dbReference type="GO" id="GO:0051010">
    <property type="term" value="F:microtubule plus-end binding"/>
    <property type="evidence" value="ECO:0007669"/>
    <property type="project" value="TreeGrafter"/>
</dbReference>
<organism evidence="18 19">
    <name type="scientific">Lachancea fermentati</name>
    <name type="common">Zygosaccharomyces fermentati</name>
    <dbReference type="NCBI Taxonomy" id="4955"/>
    <lineage>
        <taxon>Eukaryota</taxon>
        <taxon>Fungi</taxon>
        <taxon>Dikarya</taxon>
        <taxon>Ascomycota</taxon>
        <taxon>Saccharomycotina</taxon>
        <taxon>Saccharomycetes</taxon>
        <taxon>Saccharomycetales</taxon>
        <taxon>Saccharomycetaceae</taxon>
        <taxon>Lachancea</taxon>
    </lineage>
</organism>
<dbReference type="GO" id="GO:0005874">
    <property type="term" value="C:microtubule"/>
    <property type="evidence" value="ECO:0007669"/>
    <property type="project" value="UniProtKB-KW"/>
</dbReference>
<keyword evidence="15" id="KW-0137">Centromere</keyword>
<dbReference type="InterPro" id="IPR013965">
    <property type="entry name" value="DASH_Dad3"/>
</dbReference>
<keyword evidence="14" id="KW-0131">Cell cycle</keyword>
<keyword evidence="8" id="KW-0493">Microtubule</keyword>
<dbReference type="GO" id="GO:0042729">
    <property type="term" value="C:DASH complex"/>
    <property type="evidence" value="ECO:0007669"/>
    <property type="project" value="InterPro"/>
</dbReference>
<protein>
    <recommendedName>
        <fullName evidence="16">DASH complex subunit DAD3</fullName>
    </recommendedName>
    <alternativeName>
        <fullName evidence="17">Outer kinetochore protein DAD3</fullName>
    </alternativeName>
</protein>
<keyword evidence="11" id="KW-0995">Kinetochore</keyword>
<evidence type="ECO:0000256" key="3">
    <source>
        <dbReference type="ARBA" id="ARBA00004629"/>
    </source>
</evidence>
<evidence type="ECO:0000256" key="11">
    <source>
        <dbReference type="ARBA" id="ARBA00022838"/>
    </source>
</evidence>
<accession>A0A1G4M9I8</accession>
<keyword evidence="9" id="KW-0498">Mitosis</keyword>
<evidence type="ECO:0000313" key="18">
    <source>
        <dbReference type="EMBL" id="SCW00539.1"/>
    </source>
</evidence>
<keyword evidence="12" id="KW-0206">Cytoskeleton</keyword>
<evidence type="ECO:0000256" key="9">
    <source>
        <dbReference type="ARBA" id="ARBA00022776"/>
    </source>
</evidence>
<gene>
    <name evidence="18" type="ORF">LAFE_0C06414G</name>
</gene>
<evidence type="ECO:0000256" key="12">
    <source>
        <dbReference type="ARBA" id="ARBA00023212"/>
    </source>
</evidence>
<evidence type="ECO:0000256" key="15">
    <source>
        <dbReference type="ARBA" id="ARBA00023328"/>
    </source>
</evidence>
<dbReference type="GO" id="GO:0008608">
    <property type="term" value="P:attachment of spindle microtubules to kinetochore"/>
    <property type="evidence" value="ECO:0007669"/>
    <property type="project" value="InterPro"/>
</dbReference>
<proteinExistence type="inferred from homology"/>
<evidence type="ECO:0000256" key="7">
    <source>
        <dbReference type="ARBA" id="ARBA00022618"/>
    </source>
</evidence>
<keyword evidence="13" id="KW-0539">Nucleus</keyword>
<dbReference type="GO" id="GO:0051301">
    <property type="term" value="P:cell division"/>
    <property type="evidence" value="ECO:0007669"/>
    <property type="project" value="UniProtKB-KW"/>
</dbReference>
<evidence type="ECO:0000256" key="5">
    <source>
        <dbReference type="ARBA" id="ARBA00022454"/>
    </source>
</evidence>
<dbReference type="AlphaFoldDB" id="A0A1G4M9I8"/>
<keyword evidence="19" id="KW-1185">Reference proteome</keyword>
<evidence type="ECO:0000256" key="10">
    <source>
        <dbReference type="ARBA" id="ARBA00022829"/>
    </source>
</evidence>
<dbReference type="Pfam" id="PF08656">
    <property type="entry name" value="DASH_Dad3"/>
    <property type="match status" value="1"/>
</dbReference>
<keyword evidence="10" id="KW-0159">Chromosome partition</keyword>
<dbReference type="Proteomes" id="UP000190831">
    <property type="component" value="Chromosome C"/>
</dbReference>
<evidence type="ECO:0000256" key="4">
    <source>
        <dbReference type="ARBA" id="ARBA00006277"/>
    </source>
</evidence>
<evidence type="ECO:0000256" key="6">
    <source>
        <dbReference type="ARBA" id="ARBA00022490"/>
    </source>
</evidence>
<reference evidence="18 19" key="1">
    <citation type="submission" date="2016-03" db="EMBL/GenBank/DDBJ databases">
        <authorList>
            <person name="Devillers H."/>
        </authorList>
    </citation>
    <scope>NUCLEOTIDE SEQUENCE [LARGE SCALE GENOMIC DNA]</scope>
    <source>
        <strain evidence="18">CBS 6772</strain>
    </source>
</reference>
<evidence type="ECO:0000256" key="14">
    <source>
        <dbReference type="ARBA" id="ARBA00023306"/>
    </source>
</evidence>
<evidence type="ECO:0000313" key="19">
    <source>
        <dbReference type="Proteomes" id="UP000190831"/>
    </source>
</evidence>
<name>A0A1G4M9I8_LACFM</name>
<dbReference type="STRING" id="4955.A0A1G4M9I8"/>
<comment type="similarity">
    <text evidence="4">Belongs to the DASH complex DAD3 family.</text>
</comment>
<dbReference type="OrthoDB" id="2443965at2759"/>
<keyword evidence="6" id="KW-0963">Cytoplasm</keyword>
<dbReference type="PANTHER" id="PTHR28017:SF1">
    <property type="entry name" value="DASH COMPLEX SUBUNIT DAD3"/>
    <property type="match status" value="1"/>
</dbReference>
<dbReference type="GO" id="GO:0072686">
    <property type="term" value="C:mitotic spindle"/>
    <property type="evidence" value="ECO:0007669"/>
    <property type="project" value="InterPro"/>
</dbReference>